<dbReference type="InterPro" id="IPR004245">
    <property type="entry name" value="DUF229"/>
</dbReference>
<dbReference type="Pfam" id="PF02995">
    <property type="entry name" value="DUF229"/>
    <property type="match status" value="1"/>
</dbReference>
<dbReference type="PANTHER" id="PTHR10974">
    <property type="entry name" value="FI08016P-RELATED"/>
    <property type="match status" value="1"/>
</dbReference>
<gene>
    <name evidence="2" type="ORF">NQ318_020279</name>
</gene>
<reference evidence="2" key="1">
    <citation type="journal article" date="2023" name="Insect Mol. Biol.">
        <title>Genome sequencing provides insights into the evolution of gene families encoding plant cell wall-degrading enzymes in longhorned beetles.</title>
        <authorList>
            <person name="Shin N.R."/>
            <person name="Okamura Y."/>
            <person name="Kirsch R."/>
            <person name="Pauchet Y."/>
        </authorList>
    </citation>
    <scope>NUCLEOTIDE SEQUENCE</scope>
    <source>
        <strain evidence="2">AMC_N1</strain>
    </source>
</reference>
<sequence>MDVDEHKIRVPSLFWIPLLACGVLLFFVDVFQVQYYSLIATRPPVKDFSLEGRPLAGFSINTPGCRIPYMDPFDQHVKKFVEVPAERRCNKGLPALFEANLTSISLVESALGSYKILNVTELRCCYTPFWRREPKKNENDDKVIYSKVCTSFSTTAAIEDEFIRVTCSYGNVTIYTDMFSFVPLKNTTTAKLGTSGDAQHPLNVLVIGLDAVSRLNLHRQMPKTVEYLKSIEAVELLGYNKVGDNTFPNLMPVLTGMLEGELRNTCWPSTNEHFDKCHFLWDDYKEKGYVTVYGEDSSWMGLFNYQRKGFTKQPTDYGYSYFNRRSEKEIGNSHNMNVDECVGSRYVYRDLLEYVRKFVVTMDQNRLPYFAFFWGASLSHDYLNKPQLGDVYYREFFRALNDEGHLKNTALFFISDHGIRWGDIRQTYQGRMEERLPFVIIAMPEWYKRRQPRAYKYLERNVRRLTTPFDLHETLKDLLQPHNLDEKYLPKSNYSRGYSLFSDITTKRTCEDAAIESHWCTCQQSLEVDKNSSIVFDVASYAVEYMNVELEGYAQCANLTLDAVLNARYMTHAGGIARGKAKIQDYMVTLRTLPGEGVFEVTVRHFEDDSRFSVMGTISRLNLYGKQSSCITDFHLKLYCYCKSLLR</sequence>
<evidence type="ECO:0000313" key="2">
    <source>
        <dbReference type="EMBL" id="KAJ8960975.1"/>
    </source>
</evidence>
<dbReference type="Proteomes" id="UP001162162">
    <property type="component" value="Unassembled WGS sequence"/>
</dbReference>
<accession>A0AAV8ZCC7</accession>
<dbReference type="SUPFAM" id="SSF53649">
    <property type="entry name" value="Alkaline phosphatase-like"/>
    <property type="match status" value="1"/>
</dbReference>
<dbReference type="AlphaFoldDB" id="A0AAV8ZCC7"/>
<name>A0AAV8ZCC7_9CUCU</name>
<keyword evidence="1" id="KW-0812">Transmembrane</keyword>
<dbReference type="CDD" id="cd16021">
    <property type="entry name" value="ALP_like"/>
    <property type="match status" value="1"/>
</dbReference>
<feature type="transmembrane region" description="Helical" evidence="1">
    <location>
        <begin position="12"/>
        <end position="36"/>
    </location>
</feature>
<evidence type="ECO:0008006" key="4">
    <source>
        <dbReference type="Google" id="ProtNLM"/>
    </source>
</evidence>
<dbReference type="EMBL" id="JAPWTK010000007">
    <property type="protein sequence ID" value="KAJ8960975.1"/>
    <property type="molecule type" value="Genomic_DNA"/>
</dbReference>
<comment type="caution">
    <text evidence="2">The sequence shown here is derived from an EMBL/GenBank/DDBJ whole genome shotgun (WGS) entry which is preliminary data.</text>
</comment>
<organism evidence="2 3">
    <name type="scientific">Aromia moschata</name>
    <dbReference type="NCBI Taxonomy" id="1265417"/>
    <lineage>
        <taxon>Eukaryota</taxon>
        <taxon>Metazoa</taxon>
        <taxon>Ecdysozoa</taxon>
        <taxon>Arthropoda</taxon>
        <taxon>Hexapoda</taxon>
        <taxon>Insecta</taxon>
        <taxon>Pterygota</taxon>
        <taxon>Neoptera</taxon>
        <taxon>Endopterygota</taxon>
        <taxon>Coleoptera</taxon>
        <taxon>Polyphaga</taxon>
        <taxon>Cucujiformia</taxon>
        <taxon>Chrysomeloidea</taxon>
        <taxon>Cerambycidae</taxon>
        <taxon>Cerambycinae</taxon>
        <taxon>Callichromatini</taxon>
        <taxon>Aromia</taxon>
    </lineage>
</organism>
<protein>
    <recommendedName>
        <fullName evidence="4">DUF229 domain containing protein</fullName>
    </recommendedName>
</protein>
<dbReference type="InterPro" id="IPR017850">
    <property type="entry name" value="Alkaline_phosphatase_core_sf"/>
</dbReference>
<evidence type="ECO:0000313" key="3">
    <source>
        <dbReference type="Proteomes" id="UP001162162"/>
    </source>
</evidence>
<dbReference type="PANTHER" id="PTHR10974:SF1">
    <property type="entry name" value="FI08016P-RELATED"/>
    <property type="match status" value="1"/>
</dbReference>
<keyword evidence="1" id="KW-1133">Transmembrane helix</keyword>
<keyword evidence="1" id="KW-0472">Membrane</keyword>
<keyword evidence="3" id="KW-1185">Reference proteome</keyword>
<evidence type="ECO:0000256" key="1">
    <source>
        <dbReference type="SAM" id="Phobius"/>
    </source>
</evidence>
<dbReference type="GO" id="GO:0005615">
    <property type="term" value="C:extracellular space"/>
    <property type="evidence" value="ECO:0007669"/>
    <property type="project" value="TreeGrafter"/>
</dbReference>
<dbReference type="FunFam" id="3.40.720.10:FF:000017">
    <property type="entry name" value="Predicted protein"/>
    <property type="match status" value="1"/>
</dbReference>
<proteinExistence type="predicted"/>
<dbReference type="Gene3D" id="3.40.720.10">
    <property type="entry name" value="Alkaline Phosphatase, subunit A"/>
    <property type="match status" value="1"/>
</dbReference>